<dbReference type="Proteomes" id="UP000064893">
    <property type="component" value="Chromosome"/>
</dbReference>
<name>A0A0S2I1D6_9BACT</name>
<keyword evidence="3 4" id="KW-0443">Lipid metabolism</keyword>
<dbReference type="PATRIC" id="fig|1307839.3.peg.2613"/>
<reference evidence="6 7" key="1">
    <citation type="submission" date="2015-11" db="EMBL/GenBank/DDBJ databases">
        <title>Description and complete genome sequence of a novel strain predominating in hypersaline microbial mats and representing a new family of the Bacteriodetes phylum.</title>
        <authorList>
            <person name="Spring S."/>
            <person name="Bunk B."/>
            <person name="Sproer C."/>
            <person name="Klenk H.-P."/>
        </authorList>
    </citation>
    <scope>NUCLEOTIDE SEQUENCE [LARGE SCALE GENOMIC DNA]</scope>
    <source>
        <strain evidence="6 7">L21-Spi-D4</strain>
    </source>
</reference>
<feature type="short sequence motif" description="GXGXXG" evidence="4">
    <location>
        <begin position="39"/>
        <end position="44"/>
    </location>
</feature>
<proteinExistence type="predicted"/>
<keyword evidence="2 4" id="KW-0442">Lipid degradation</keyword>
<evidence type="ECO:0000259" key="5">
    <source>
        <dbReference type="PROSITE" id="PS51635"/>
    </source>
</evidence>
<dbReference type="InterPro" id="IPR050301">
    <property type="entry name" value="NTE"/>
</dbReference>
<dbReference type="Pfam" id="PF19143">
    <property type="entry name" value="Omp85_2"/>
    <property type="match status" value="1"/>
</dbReference>
<dbReference type="SUPFAM" id="SSF52151">
    <property type="entry name" value="FabD/lysophospholipase-like"/>
    <property type="match status" value="1"/>
</dbReference>
<dbReference type="EMBL" id="CP013118">
    <property type="protein sequence ID" value="ALO16111.1"/>
    <property type="molecule type" value="Genomic_DNA"/>
</dbReference>
<feature type="short sequence motif" description="GXSXG" evidence="4">
    <location>
        <begin position="66"/>
        <end position="70"/>
    </location>
</feature>
<dbReference type="InterPro" id="IPR016035">
    <property type="entry name" value="Acyl_Trfase/lysoPLipase"/>
</dbReference>
<dbReference type="CDD" id="cd07205">
    <property type="entry name" value="Pat_PNPLA6_PNPLA7_NTE1_like"/>
    <property type="match status" value="1"/>
</dbReference>
<organism evidence="6 7">
    <name type="scientific">Salinivirga cyanobacteriivorans</name>
    <dbReference type="NCBI Taxonomy" id="1307839"/>
    <lineage>
        <taxon>Bacteria</taxon>
        <taxon>Pseudomonadati</taxon>
        <taxon>Bacteroidota</taxon>
        <taxon>Bacteroidia</taxon>
        <taxon>Bacteroidales</taxon>
        <taxon>Salinivirgaceae</taxon>
        <taxon>Salinivirga</taxon>
    </lineage>
</organism>
<gene>
    <name evidence="6" type="primary">rssA_3</name>
    <name evidence="6" type="ORF">L21SP5_02487</name>
</gene>
<dbReference type="RefSeq" id="WP_157754645.1">
    <property type="nucleotide sequence ID" value="NZ_CP013118.1"/>
</dbReference>
<dbReference type="InterPro" id="IPR043864">
    <property type="entry name" value="Omp85-like_dom"/>
</dbReference>
<keyword evidence="1 4" id="KW-0378">Hydrolase</keyword>
<accession>A0A0S2I1D6</accession>
<feature type="domain" description="PNPLA" evidence="5">
    <location>
        <begin position="35"/>
        <end position="225"/>
    </location>
</feature>
<evidence type="ECO:0000256" key="1">
    <source>
        <dbReference type="ARBA" id="ARBA00022801"/>
    </source>
</evidence>
<dbReference type="GO" id="GO:0016042">
    <property type="term" value="P:lipid catabolic process"/>
    <property type="evidence" value="ECO:0007669"/>
    <property type="project" value="UniProtKB-UniRule"/>
</dbReference>
<dbReference type="GO" id="GO:0016787">
    <property type="term" value="F:hydrolase activity"/>
    <property type="evidence" value="ECO:0007669"/>
    <property type="project" value="UniProtKB-UniRule"/>
</dbReference>
<evidence type="ECO:0000313" key="6">
    <source>
        <dbReference type="EMBL" id="ALO16111.1"/>
    </source>
</evidence>
<sequence>MKQLLVLILIIFFTPLLLSGQSPVNDSTHRPKIGLVLSGGGAKGMAHVGFLKVMEQVGIEPDYITGTSMGSIVGGLYSIGYSADEIGDLLRNQNWNEVLSNDIKLSDISINEKDSYGQYFAEFPIQGIEIKLPKGLIFGQRVMELLNHYTLPAYNIHNFDSLPIPFKCVAADITNAEPVVMDTGNLAMAMRASMAIPTVFTPVLWGDRLLVDGGLSRNFPVEEVKSMGADIVLGVYTGGVLKDKESLNSMIDILTQSAFFMGIFDAEEQKKMVDIYIEPDLNGYTAADFVQVDSIIHRGEQATLKVYQQLDSLQQSQKQYKQIPERKSLSLPDSIVIQKIITRGIAPKYSAFVKARLGVEPNKPFHINQLEDGINRIYGSRYFYRVYYGFEDADDGGQVLVIYAEGKPTGFLGASVHYDSEKRAALLLNATFRDLVIPSSRLSLTANLSENPGFQVDFFKYFGRKRRYTIGTQFNTDAFDVPVYTMGDLSRLYKYNYTSYELYTRYALTNDSRISGGGMFERTSVKPKVHNTNDFKRWLVKNKQLYASFELNTTNARYFPTRGLDLSLRYEYNFDLNYDITLEDTISNFESEMFNKTFGSLKFHLDYYQPVWDQFTFHAYSHAGLTFGENFTLVKQYMAGGIFTAYSYLIPFTGFNELEYTALQILSGGSGLQYELFTDVFIEPRVNILLSADYIEDFINTSLEERFILGYGLKLGYSSIIGPVVVSVSSNTYNNKVRSFFNLGYRFRF</sequence>
<dbReference type="Pfam" id="PF01734">
    <property type="entry name" value="Patatin"/>
    <property type="match status" value="1"/>
</dbReference>
<feature type="active site" description="Proton acceptor" evidence="4">
    <location>
        <position position="212"/>
    </location>
</feature>
<dbReference type="PANTHER" id="PTHR14226">
    <property type="entry name" value="NEUROPATHY TARGET ESTERASE/SWISS CHEESE D.MELANOGASTER"/>
    <property type="match status" value="1"/>
</dbReference>
<dbReference type="STRING" id="1307839.L21SP5_02487"/>
<dbReference type="PANTHER" id="PTHR14226:SF76">
    <property type="entry name" value="NTE FAMILY PROTEIN RSSA"/>
    <property type="match status" value="1"/>
</dbReference>
<dbReference type="PROSITE" id="PS51635">
    <property type="entry name" value="PNPLA"/>
    <property type="match status" value="1"/>
</dbReference>
<evidence type="ECO:0000313" key="7">
    <source>
        <dbReference type="Proteomes" id="UP000064893"/>
    </source>
</evidence>
<protein>
    <submittedName>
        <fullName evidence="6">NTE family protein RssA</fullName>
    </submittedName>
</protein>
<dbReference type="InterPro" id="IPR002641">
    <property type="entry name" value="PNPLA_dom"/>
</dbReference>
<keyword evidence="7" id="KW-1185">Reference proteome</keyword>
<evidence type="ECO:0000256" key="2">
    <source>
        <dbReference type="ARBA" id="ARBA00022963"/>
    </source>
</evidence>
<dbReference type="Gene3D" id="3.10.20.310">
    <property type="entry name" value="membrane protein fhac"/>
    <property type="match status" value="1"/>
</dbReference>
<dbReference type="OrthoDB" id="9770965at2"/>
<feature type="active site" description="Nucleophile" evidence="4">
    <location>
        <position position="68"/>
    </location>
</feature>
<dbReference type="Gene3D" id="3.40.1090.10">
    <property type="entry name" value="Cytosolic phospholipase A2 catalytic domain"/>
    <property type="match status" value="2"/>
</dbReference>
<evidence type="ECO:0000256" key="3">
    <source>
        <dbReference type="ARBA" id="ARBA00023098"/>
    </source>
</evidence>
<dbReference type="AlphaFoldDB" id="A0A0S2I1D6"/>
<evidence type="ECO:0000256" key="4">
    <source>
        <dbReference type="PROSITE-ProRule" id="PRU01161"/>
    </source>
</evidence>
<feature type="short sequence motif" description="DGA/G" evidence="4">
    <location>
        <begin position="212"/>
        <end position="214"/>
    </location>
</feature>
<dbReference type="KEGG" id="blq:L21SP5_02487"/>